<comment type="caution">
    <text evidence="1">The sequence shown here is derived from an EMBL/GenBank/DDBJ whole genome shotgun (WGS) entry which is preliminary data.</text>
</comment>
<evidence type="ECO:0000313" key="1">
    <source>
        <dbReference type="EMBL" id="MDE5417437.1"/>
    </source>
</evidence>
<keyword evidence="2" id="KW-1185">Reference proteome</keyword>
<accession>A0ABT5VQ71</accession>
<sequence length="141" mass="16567">MKNKTAYAIFPDKSLIVECYCGEFSIEELIEAKNNIACDENYSADFNVLHDIRDSKFLFRFNEIDKYVDFLFKDRKYMGERKSFVLTTSPYQVIIGLGFDMKKRNLPINVKVASTIETAVQFFELPQSDNDFIESWIEKNR</sequence>
<gene>
    <name evidence="1" type="ORF">L3049_05400</name>
</gene>
<protein>
    <submittedName>
        <fullName evidence="1">Uncharacterized protein</fullName>
    </submittedName>
</protein>
<name>A0ABT5VQ71_9BACT</name>
<organism evidence="1 2">
    <name type="scientific">Paralabilibaculum antarcticum</name>
    <dbReference type="NCBI Taxonomy" id="2912572"/>
    <lineage>
        <taxon>Bacteria</taxon>
        <taxon>Pseudomonadati</taxon>
        <taxon>Bacteroidota</taxon>
        <taxon>Bacteroidia</taxon>
        <taxon>Marinilabiliales</taxon>
        <taxon>Marinifilaceae</taxon>
        <taxon>Paralabilibaculum</taxon>
    </lineage>
</organism>
<dbReference type="Proteomes" id="UP001528920">
    <property type="component" value="Unassembled WGS sequence"/>
</dbReference>
<proteinExistence type="predicted"/>
<evidence type="ECO:0000313" key="2">
    <source>
        <dbReference type="Proteomes" id="UP001528920"/>
    </source>
</evidence>
<dbReference type="RefSeq" id="WP_275108777.1">
    <property type="nucleotide sequence ID" value="NZ_JAKJSC010000001.1"/>
</dbReference>
<dbReference type="EMBL" id="JAKJSC010000001">
    <property type="protein sequence ID" value="MDE5417437.1"/>
    <property type="molecule type" value="Genomic_DNA"/>
</dbReference>
<reference evidence="1 2" key="1">
    <citation type="submission" date="2022-01" db="EMBL/GenBank/DDBJ databases">
        <title>Labilibaculum sp. nov, a marine bacterium isolated from Antarctica.</title>
        <authorList>
            <person name="Dai W."/>
        </authorList>
    </citation>
    <scope>NUCLEOTIDE SEQUENCE [LARGE SCALE GENOMIC DNA]</scope>
    <source>
        <strain evidence="1 2">DW002</strain>
    </source>
</reference>